<evidence type="ECO:0000313" key="6">
    <source>
        <dbReference type="EMBL" id="EEH08711.1"/>
    </source>
</evidence>
<proteinExistence type="inferred from homology"/>
<dbReference type="Pfam" id="PF01239">
    <property type="entry name" value="PPTA"/>
    <property type="match status" value="1"/>
</dbReference>
<evidence type="ECO:0000256" key="2">
    <source>
        <dbReference type="ARBA" id="ARBA00022602"/>
    </source>
</evidence>
<dbReference type="Gene3D" id="1.25.40.120">
    <property type="entry name" value="Protein prenylyltransferase"/>
    <property type="match status" value="1"/>
</dbReference>
<reference evidence="6" key="1">
    <citation type="submission" date="2009-02" db="EMBL/GenBank/DDBJ databases">
        <title>The Genome Sequence of Ajellomyces capsulatus strain G186AR.</title>
        <authorList>
            <consortium name="The Broad Institute Genome Sequencing Platform"/>
            <person name="Champion M."/>
            <person name="Cuomo C."/>
            <person name="Ma L.-J."/>
            <person name="Henn M.R."/>
            <person name="Sil A."/>
            <person name="Goldman B."/>
            <person name="Young S.K."/>
            <person name="Kodira C.D."/>
            <person name="Zeng Q."/>
            <person name="Koehrsen M."/>
            <person name="Alvarado L."/>
            <person name="Berlin A."/>
            <person name="Borenstein D."/>
            <person name="Chen Z."/>
            <person name="Engels R."/>
            <person name="Freedman E."/>
            <person name="Gellesch M."/>
            <person name="Goldberg J."/>
            <person name="Griggs A."/>
            <person name="Gujja S."/>
            <person name="Heiman D."/>
            <person name="Hepburn T."/>
            <person name="Howarth C."/>
            <person name="Jen D."/>
            <person name="Larson L."/>
            <person name="Lewis B."/>
            <person name="Mehta T."/>
            <person name="Park D."/>
            <person name="Pearson M."/>
            <person name="Roberts A."/>
            <person name="Saif S."/>
            <person name="Shea T."/>
            <person name="Shenoy N."/>
            <person name="Sisk P."/>
            <person name="Stolte C."/>
            <person name="Sykes S."/>
            <person name="Walk T."/>
            <person name="White J."/>
            <person name="Yandava C."/>
            <person name="Klein B."/>
            <person name="McEwen J.G."/>
            <person name="Puccia R."/>
            <person name="Goldman G.H."/>
            <person name="Felipe M.S."/>
            <person name="Nino-Vega G."/>
            <person name="San-Blas G."/>
            <person name="Taylor J."/>
            <person name="Mendoza L."/>
            <person name="Galagan J."/>
            <person name="Nusbaum C."/>
            <person name="Birren B."/>
        </authorList>
    </citation>
    <scope>NUCLEOTIDE SEQUENCE</scope>
    <source>
        <strain evidence="6">G186AR</strain>
    </source>
</reference>
<dbReference type="HOGENOM" id="CLU_044597_2_0_1"/>
<dbReference type="GeneID" id="69035264"/>
<comment type="similarity">
    <text evidence="1">Belongs to the protein prenyltransferase subunit alpha family.</text>
</comment>
<keyword evidence="4" id="KW-0677">Repeat</keyword>
<feature type="region of interest" description="Disordered" evidence="5">
    <location>
        <begin position="97"/>
        <end position="133"/>
    </location>
</feature>
<gene>
    <name evidence="6" type="ORF">HCBG_02248</name>
</gene>
<dbReference type="InParanoid" id="C0NIJ1"/>
<dbReference type="AlphaFoldDB" id="C0NIJ1"/>
<evidence type="ECO:0000313" key="7">
    <source>
        <dbReference type="Proteomes" id="UP000001631"/>
    </source>
</evidence>
<dbReference type="PANTHER" id="PTHR11129:SF3">
    <property type="entry name" value="PROTEIN PRENYLTRANSFERASE ALPHA SUBUNIT REPEAT-CONTAINING PROTEIN 1"/>
    <property type="match status" value="1"/>
</dbReference>
<dbReference type="Proteomes" id="UP000001631">
    <property type="component" value="Unassembled WGS sequence"/>
</dbReference>
<evidence type="ECO:0000256" key="4">
    <source>
        <dbReference type="ARBA" id="ARBA00022737"/>
    </source>
</evidence>
<dbReference type="EMBL" id="GG663365">
    <property type="protein sequence ID" value="EEH08711.1"/>
    <property type="molecule type" value="Genomic_DNA"/>
</dbReference>
<dbReference type="RefSeq" id="XP_045289192.1">
    <property type="nucleotide sequence ID" value="XM_045429297.1"/>
</dbReference>
<keyword evidence="3" id="KW-0808">Transferase</keyword>
<dbReference type="InterPro" id="IPR002088">
    <property type="entry name" value="Prenyl_trans_a"/>
</dbReference>
<evidence type="ECO:0000256" key="1">
    <source>
        <dbReference type="ARBA" id="ARBA00006734"/>
    </source>
</evidence>
<name>C0NIJ1_AJECG</name>
<dbReference type="GO" id="GO:0008318">
    <property type="term" value="F:protein prenyltransferase activity"/>
    <property type="evidence" value="ECO:0007669"/>
    <property type="project" value="InterPro"/>
</dbReference>
<dbReference type="PANTHER" id="PTHR11129">
    <property type="entry name" value="PROTEIN FARNESYLTRANSFERASE ALPHA SUBUNIT/RAB GERANYLGERANYL TRANSFERASE ALPHA SUBUNIT"/>
    <property type="match status" value="1"/>
</dbReference>
<dbReference type="SUPFAM" id="SSF48439">
    <property type="entry name" value="Protein prenylyltransferase"/>
    <property type="match status" value="1"/>
</dbReference>
<organism evidence="6 7">
    <name type="scientific">Ajellomyces capsulatus (strain G186AR / H82 / ATCC MYA-2454 / RMSCC 2432)</name>
    <name type="common">Darling's disease fungus</name>
    <name type="synonym">Histoplasma capsulatum</name>
    <dbReference type="NCBI Taxonomy" id="447093"/>
    <lineage>
        <taxon>Eukaryota</taxon>
        <taxon>Fungi</taxon>
        <taxon>Dikarya</taxon>
        <taxon>Ascomycota</taxon>
        <taxon>Pezizomycotina</taxon>
        <taxon>Eurotiomycetes</taxon>
        <taxon>Eurotiomycetidae</taxon>
        <taxon>Onygenales</taxon>
        <taxon>Ajellomycetaceae</taxon>
        <taxon>Histoplasma</taxon>
    </lineage>
</organism>
<feature type="compositionally biased region" description="Polar residues" evidence="5">
    <location>
        <begin position="122"/>
        <end position="133"/>
    </location>
</feature>
<protein>
    <submittedName>
        <fullName evidence="6">Uncharacterized protein</fullName>
    </submittedName>
</protein>
<keyword evidence="2" id="KW-0637">Prenyltransferase</keyword>
<accession>C0NIJ1</accession>
<dbReference type="GO" id="GO:0005737">
    <property type="term" value="C:cytoplasm"/>
    <property type="evidence" value="ECO:0007669"/>
    <property type="project" value="TreeGrafter"/>
</dbReference>
<keyword evidence="7" id="KW-1185">Reference proteome</keyword>
<evidence type="ECO:0000256" key="3">
    <source>
        <dbReference type="ARBA" id="ARBA00022679"/>
    </source>
</evidence>
<evidence type="ECO:0000256" key="5">
    <source>
        <dbReference type="SAM" id="MobiDB-lite"/>
    </source>
</evidence>
<sequence length="483" mass="53881">MDLPTETGAVVFSSRRRLQDSANLLTAYTQMSAPEDYHATLTKILSSRGNQIFDIHFLPEGFGDLLQEGHEIGITKKALVQCFIKARQILSSLSSLEQLPRKPETGSNQGHVSPGAPREDASQSPRNSNIDQDYSPQTLLLQTEILLLLDSEHLTACNWRKRRLYALKEQKQSQCPGSANHYPLTLHTEISFTTTILRSPLHRHTKSPVLWYHRKWTMMQLLDFCHDDPVAAFAGSHHLPHYEAAAEAEAGTKAVAAVTAAVNQITDYELSIVLQAGTHHPKNYYAFAYLREFMGLFANALAFARCQILSTTMVTMGQQQPVTLYLGLLARMVLETVHSWCLTYSHRRDISGWNFLLWLLEVVGDNDGSGGGDKGDVITLRKSIVNKTARFGTEVSWDGEGLWIFVDLAARRFGVDVDWLNLESEGGNGAHDIEGTGAAHGPAVVTATEKSSSYSNQRWKIWVRRIKEPQKRNDGPTRVNDNG</sequence>